<feature type="compositionally biased region" description="Polar residues" evidence="1">
    <location>
        <begin position="73"/>
        <end position="83"/>
    </location>
</feature>
<feature type="compositionally biased region" description="Basic and acidic residues" evidence="1">
    <location>
        <begin position="551"/>
        <end position="565"/>
    </location>
</feature>
<evidence type="ECO:0000313" key="3">
    <source>
        <dbReference type="Proteomes" id="UP001281761"/>
    </source>
</evidence>
<dbReference type="EMBL" id="JARBJD010000155">
    <property type="protein sequence ID" value="KAK2949476.1"/>
    <property type="molecule type" value="Genomic_DNA"/>
</dbReference>
<feature type="compositionally biased region" description="Acidic residues" evidence="1">
    <location>
        <begin position="344"/>
        <end position="354"/>
    </location>
</feature>
<feature type="compositionally biased region" description="Polar residues" evidence="1">
    <location>
        <begin position="196"/>
        <end position="227"/>
    </location>
</feature>
<feature type="compositionally biased region" description="Polar residues" evidence="1">
    <location>
        <begin position="504"/>
        <end position="525"/>
    </location>
</feature>
<evidence type="ECO:0000256" key="1">
    <source>
        <dbReference type="SAM" id="MobiDB-lite"/>
    </source>
</evidence>
<feature type="compositionally biased region" description="Basic residues" evidence="1">
    <location>
        <begin position="530"/>
        <end position="547"/>
    </location>
</feature>
<name>A0ABQ9XAC7_9EUKA</name>
<feature type="compositionally biased region" description="Low complexity" evidence="1">
    <location>
        <begin position="172"/>
        <end position="184"/>
    </location>
</feature>
<dbReference type="Proteomes" id="UP001281761">
    <property type="component" value="Unassembled WGS sequence"/>
</dbReference>
<feature type="compositionally biased region" description="Basic and acidic residues" evidence="1">
    <location>
        <begin position="110"/>
        <end position="119"/>
    </location>
</feature>
<protein>
    <submittedName>
        <fullName evidence="2">Uncharacterized protein</fullName>
    </submittedName>
</protein>
<feature type="compositionally biased region" description="Acidic residues" evidence="1">
    <location>
        <begin position="285"/>
        <end position="295"/>
    </location>
</feature>
<comment type="caution">
    <text evidence="2">The sequence shown here is derived from an EMBL/GenBank/DDBJ whole genome shotgun (WGS) entry which is preliminary data.</text>
</comment>
<organism evidence="2 3">
    <name type="scientific">Blattamonas nauphoetae</name>
    <dbReference type="NCBI Taxonomy" id="2049346"/>
    <lineage>
        <taxon>Eukaryota</taxon>
        <taxon>Metamonada</taxon>
        <taxon>Preaxostyla</taxon>
        <taxon>Oxymonadida</taxon>
        <taxon>Blattamonas</taxon>
    </lineage>
</organism>
<feature type="compositionally biased region" description="Acidic residues" evidence="1">
    <location>
        <begin position="324"/>
        <end position="335"/>
    </location>
</feature>
<feature type="compositionally biased region" description="Basic and acidic residues" evidence="1">
    <location>
        <begin position="132"/>
        <end position="164"/>
    </location>
</feature>
<evidence type="ECO:0000313" key="2">
    <source>
        <dbReference type="EMBL" id="KAK2949476.1"/>
    </source>
</evidence>
<proteinExistence type="predicted"/>
<feature type="region of interest" description="Disordered" evidence="1">
    <location>
        <begin position="44"/>
        <end position="569"/>
    </location>
</feature>
<feature type="compositionally biased region" description="Basic residues" evidence="1">
    <location>
        <begin position="53"/>
        <end position="67"/>
    </location>
</feature>
<reference evidence="2 3" key="1">
    <citation type="journal article" date="2022" name="bioRxiv">
        <title>Genomics of Preaxostyla Flagellates Illuminates Evolutionary Transitions and the Path Towards Mitochondrial Loss.</title>
        <authorList>
            <person name="Novak L.V.F."/>
            <person name="Treitli S.C."/>
            <person name="Pyrih J."/>
            <person name="Halakuc P."/>
            <person name="Pipaliya S.V."/>
            <person name="Vacek V."/>
            <person name="Brzon O."/>
            <person name="Soukal P."/>
            <person name="Eme L."/>
            <person name="Dacks J.B."/>
            <person name="Karnkowska A."/>
            <person name="Elias M."/>
            <person name="Hampl V."/>
        </authorList>
    </citation>
    <scope>NUCLEOTIDE SEQUENCE [LARGE SCALE GENOMIC DNA]</scope>
    <source>
        <strain evidence="2">NAU3</strain>
        <tissue evidence="2">Gut</tissue>
    </source>
</reference>
<gene>
    <name evidence="2" type="ORF">BLNAU_15564</name>
</gene>
<feature type="compositionally biased region" description="Basic and acidic residues" evidence="1">
    <location>
        <begin position="296"/>
        <end position="323"/>
    </location>
</feature>
<feature type="compositionally biased region" description="Basic and acidic residues" evidence="1">
    <location>
        <begin position="360"/>
        <end position="503"/>
    </location>
</feature>
<sequence>MTVDHVNKKPINMHDRVIYPLGFNPARPFKSHAYLDSQERLNLHEEKHDGRSIPKRNVKSAKSKARSRAQPWQLEQNSPTKGSLHSAGTHGLRPALTRPSSGNSGANKRTKIEKEKDGPRGGLFDPNISAHELLKEDREERQKMVKQKLEEKKKRDQKIKDMLAKVKPKAQSSSPSHSDATTSPNSHQHQSETTENKSPLQTNSTSQQPRVLTAPTNSRIPTLQRKGQNAKKESNELSNPEAEINKEHPLTLRKMKEIADTEEQGTIEAKEKIVDENVKPTQYSDDFDENSDIDEENHTEKKSLSDDERKEEQDGGQEEKSENDGDVADAEEEQEEEKRNVVDFTEDEQAEESESSSWDMAKDEKRREEEERRKQKEKEAEKERKREMRRKEMEKEQKRLEKEREEKQKEEERKNEEKRRKEEERERMEEEERDRIAAEQERHDQKMKDRERKIAEEKEKRKRLNEEKERLQREMENEEARRQREREAEERKRSDESGDRSQNEDSSSEQLSDATLEPTPTQARQITKYGHTRKQTPKRSPERKKKSGYGGKREYHRSPSEVGDKRGRRKRRMLLYELTECSEKWIELWGSWLDQKKEVIEEWEDVDDNTEV</sequence>
<keyword evidence="3" id="KW-1185">Reference proteome</keyword>
<feature type="compositionally biased region" description="Basic and acidic residues" evidence="1">
    <location>
        <begin position="268"/>
        <end position="278"/>
    </location>
</feature>
<feature type="compositionally biased region" description="Basic and acidic residues" evidence="1">
    <location>
        <begin position="243"/>
        <end position="259"/>
    </location>
</feature>
<feature type="compositionally biased region" description="Polar residues" evidence="1">
    <location>
        <begin position="98"/>
        <end position="107"/>
    </location>
</feature>
<accession>A0ABQ9XAC7</accession>